<accession>A0A2N6CWI4</accession>
<dbReference type="Pfam" id="PF08681">
    <property type="entry name" value="TacA1"/>
    <property type="match status" value="1"/>
</dbReference>
<gene>
    <name evidence="3" type="ORF">C0630_10595</name>
</gene>
<dbReference type="InterPro" id="IPR010985">
    <property type="entry name" value="Ribbon_hlx_hlx"/>
</dbReference>
<comment type="caution">
    <text evidence="3">The sequence shown here is derived from an EMBL/GenBank/DDBJ whole genome shotgun (WGS) entry which is preliminary data.</text>
</comment>
<sequence length="82" mass="9185">MRVDAETKQLAERASAALGCASLTEFMVRLIRENAPSILEQESTIRLAADRFDQFIAACQRTDLEPNQKLKEAAQRLDAEGY</sequence>
<dbReference type="SUPFAM" id="SSF47598">
    <property type="entry name" value="Ribbon-helix-helix"/>
    <property type="match status" value="1"/>
</dbReference>
<organism evidence="3 4">
    <name type="scientific">Sedimenticola selenatireducens</name>
    <dbReference type="NCBI Taxonomy" id="191960"/>
    <lineage>
        <taxon>Bacteria</taxon>
        <taxon>Pseudomonadati</taxon>
        <taxon>Pseudomonadota</taxon>
        <taxon>Gammaproteobacteria</taxon>
        <taxon>Chromatiales</taxon>
        <taxon>Sedimenticolaceae</taxon>
        <taxon>Sedimenticola</taxon>
    </lineage>
</organism>
<dbReference type="EMBL" id="PKUN01000014">
    <property type="protein sequence ID" value="PLX61617.1"/>
    <property type="molecule type" value="Genomic_DNA"/>
</dbReference>
<name>A0A2N6CWI4_9GAMM</name>
<evidence type="ECO:0000256" key="1">
    <source>
        <dbReference type="ARBA" id="ARBA00022649"/>
    </source>
</evidence>
<reference evidence="3 4" key="1">
    <citation type="submission" date="2017-11" db="EMBL/GenBank/DDBJ databases">
        <title>Genome-resolved metagenomics identifies genetic mobility, metabolic interactions, and unexpected diversity in perchlorate-reducing communities.</title>
        <authorList>
            <person name="Barnum T.P."/>
            <person name="Figueroa I.A."/>
            <person name="Carlstrom C.I."/>
            <person name="Lucas L.N."/>
            <person name="Engelbrektson A.L."/>
            <person name="Coates J.D."/>
        </authorList>
    </citation>
    <scope>NUCLEOTIDE SEQUENCE [LARGE SCALE GENOMIC DNA]</scope>
    <source>
        <strain evidence="3">BM301</strain>
    </source>
</reference>
<evidence type="ECO:0000256" key="2">
    <source>
        <dbReference type="ARBA" id="ARBA00049988"/>
    </source>
</evidence>
<protein>
    <submittedName>
        <fullName evidence="3">DUF1778 domain-containing protein</fullName>
    </submittedName>
</protein>
<dbReference type="GO" id="GO:0006355">
    <property type="term" value="P:regulation of DNA-templated transcription"/>
    <property type="evidence" value="ECO:0007669"/>
    <property type="project" value="InterPro"/>
</dbReference>
<comment type="similarity">
    <text evidence="2">Belongs to the TacA antitoxin family.</text>
</comment>
<keyword evidence="1" id="KW-1277">Toxin-antitoxin system</keyword>
<dbReference type="AlphaFoldDB" id="A0A2N6CWI4"/>
<dbReference type="PANTHER" id="PTHR35401">
    <property type="entry name" value="COPG FAMILY HELIX-TURN-HELIX PROTEIN-RELATED-RELATED"/>
    <property type="match status" value="1"/>
</dbReference>
<evidence type="ECO:0000313" key="4">
    <source>
        <dbReference type="Proteomes" id="UP000235015"/>
    </source>
</evidence>
<dbReference type="Gene3D" id="1.20.5.780">
    <property type="entry name" value="Single helix bin"/>
    <property type="match status" value="1"/>
</dbReference>
<evidence type="ECO:0000313" key="3">
    <source>
        <dbReference type="EMBL" id="PLX61617.1"/>
    </source>
</evidence>
<dbReference type="PANTHER" id="PTHR35401:SF2">
    <property type="entry name" value="ABC-TYPE TRANSPORT SYSTEM"/>
    <property type="match status" value="1"/>
</dbReference>
<proteinExistence type="inferred from homology"/>
<dbReference type="InterPro" id="IPR014795">
    <property type="entry name" value="TacA_1-like"/>
</dbReference>
<dbReference type="Proteomes" id="UP000235015">
    <property type="component" value="Unassembled WGS sequence"/>
</dbReference>